<keyword evidence="6" id="KW-1185">Reference proteome</keyword>
<dbReference type="InterPro" id="IPR005511">
    <property type="entry name" value="SMP-30"/>
</dbReference>
<dbReference type="Pfam" id="PF08450">
    <property type="entry name" value="SGL"/>
    <property type="match status" value="1"/>
</dbReference>
<dbReference type="Gene3D" id="3.40.50.300">
    <property type="entry name" value="P-loop containing nucleotide triphosphate hydrolases"/>
    <property type="match status" value="1"/>
</dbReference>
<evidence type="ECO:0000259" key="3">
    <source>
        <dbReference type="Pfam" id="PF00685"/>
    </source>
</evidence>
<dbReference type="InterPro" id="IPR027417">
    <property type="entry name" value="P-loop_NTPase"/>
</dbReference>
<dbReference type="RefSeq" id="WP_168035303.1">
    <property type="nucleotide sequence ID" value="NZ_JAAVNE010000107.1"/>
</dbReference>
<reference evidence="5 6" key="1">
    <citation type="submission" date="2020-03" db="EMBL/GenBank/DDBJ databases">
        <title>Roseomonas selenitidurans sp. nov. isolated from urban soil.</title>
        <authorList>
            <person name="Liu H."/>
        </authorList>
    </citation>
    <scope>NUCLEOTIDE SEQUENCE [LARGE SCALE GENOMIC DNA]</scope>
    <source>
        <strain evidence="5 6">BU-1</strain>
    </source>
</reference>
<evidence type="ECO:0000313" key="6">
    <source>
        <dbReference type="Proteomes" id="UP000787635"/>
    </source>
</evidence>
<dbReference type="Proteomes" id="UP000787635">
    <property type="component" value="Unassembled WGS sequence"/>
</dbReference>
<comment type="caution">
    <text evidence="5">The sequence shown here is derived from an EMBL/GenBank/DDBJ whole genome shotgun (WGS) entry which is preliminary data.</text>
</comment>
<feature type="region of interest" description="Disordered" evidence="2">
    <location>
        <begin position="566"/>
        <end position="586"/>
    </location>
</feature>
<dbReference type="PRINTS" id="PR01790">
    <property type="entry name" value="SMP30FAMILY"/>
</dbReference>
<evidence type="ECO:0000313" key="5">
    <source>
        <dbReference type="EMBL" id="NKC34608.1"/>
    </source>
</evidence>
<dbReference type="Pfam" id="PF00685">
    <property type="entry name" value="Sulfotransfer_1"/>
    <property type="match status" value="1"/>
</dbReference>
<dbReference type="PANTHER" id="PTHR10907">
    <property type="entry name" value="REGUCALCIN"/>
    <property type="match status" value="1"/>
</dbReference>
<dbReference type="SUPFAM" id="SSF63829">
    <property type="entry name" value="Calcium-dependent phosphotriesterase"/>
    <property type="match status" value="1"/>
</dbReference>
<comment type="similarity">
    <text evidence="1">Belongs to the SMP-30/CGR1 family.</text>
</comment>
<dbReference type="PANTHER" id="PTHR10907:SF47">
    <property type="entry name" value="REGUCALCIN"/>
    <property type="match status" value="1"/>
</dbReference>
<sequence length="790" mass="83914">MPMLPRGPGIDFVIVWLASFPRSGNTLLRRRLREIFGLSTRSVYDDPSDIGATPERAALTGHLRHGESSAAFVARARASEETSLVKTHELPDPADDSPVIYVVRDGRSAVVSYWYYLAQVLPRARKDRLLQEVMAGLVRFGSWSAHVEAWLAHPAPRQVVRYEALAAREPETLVRIAALLGRPAPDDFAALHAAYPEFFRRGDDAANIGELEAICPGLFDLLHGETQNRPGYPPARVVGREARRQELETLFGGTLLRGAVAASDRRRPDLVLTGDGPVASASIEVLSGFARPSLLLDAAVAPSNARWLEAAEARLRCLPDRPGPHRIRLRGRSLDHALRLVVTAGDTVLLDRALPTGTTERDLLIVFDAALPAEGAELYLGLPPPGPRSGAGLLLPARLGGRAMLSAAPGCRGRLGPATVRAGPAVPIRLAGPASERCTGQEVGVRHDASLFGSGGNRGVRRPAVARPRRRAPGPRAVTPRAVILRAAGARLGEGPVWDAARGVLWWLDIQGQRLHRTDPTDPERDAGWPLPVAPGCLAICEDGTLLVAMQDGLARFDPARGALSPRLPFETDRPGNRSNDGKAGPDGAFWVGTMPAVWPAPPTGALWRLSPGRPPQRVLDGIGCPNALCWSPDRHTLYFADSLARRVMAHPFDVATGHVGAGRVLLDLAESPAGLPAGAAPDGATVDAAGRIWVAIWDGGCVLALTPAGEVACRLDLPARRPTCPAFGGPGLRTLFVTSARLGLPVPTEADGALLAIADTGAEGMPEPRLAWPAALPPRLADAAGAGWR</sequence>
<feature type="domain" description="SMP-30/Gluconolactonase/LRE-like region" evidence="4">
    <location>
        <begin position="492"/>
        <end position="742"/>
    </location>
</feature>
<evidence type="ECO:0000256" key="1">
    <source>
        <dbReference type="ARBA" id="ARBA00008853"/>
    </source>
</evidence>
<protein>
    <recommendedName>
        <fullName evidence="7">SMP-30/Gluconolactonase/LRE-like region domain-containing protein</fullName>
    </recommendedName>
</protein>
<organism evidence="5 6">
    <name type="scientific">Falsiroseomonas selenitidurans</name>
    <dbReference type="NCBI Taxonomy" id="2716335"/>
    <lineage>
        <taxon>Bacteria</taxon>
        <taxon>Pseudomonadati</taxon>
        <taxon>Pseudomonadota</taxon>
        <taxon>Alphaproteobacteria</taxon>
        <taxon>Acetobacterales</taxon>
        <taxon>Roseomonadaceae</taxon>
        <taxon>Falsiroseomonas</taxon>
    </lineage>
</organism>
<gene>
    <name evidence="5" type="ORF">HEQ75_27430</name>
</gene>
<dbReference type="EMBL" id="JAAVNE010000107">
    <property type="protein sequence ID" value="NKC34608.1"/>
    <property type="molecule type" value="Genomic_DNA"/>
</dbReference>
<evidence type="ECO:0008006" key="7">
    <source>
        <dbReference type="Google" id="ProtNLM"/>
    </source>
</evidence>
<feature type="region of interest" description="Disordered" evidence="2">
    <location>
        <begin position="449"/>
        <end position="476"/>
    </location>
</feature>
<accession>A0ABX1ECC1</accession>
<dbReference type="InterPro" id="IPR011042">
    <property type="entry name" value="6-blade_b-propeller_TolB-like"/>
</dbReference>
<dbReference type="InterPro" id="IPR013658">
    <property type="entry name" value="SGL"/>
</dbReference>
<name>A0ABX1ECC1_9PROT</name>
<dbReference type="SUPFAM" id="SSF52540">
    <property type="entry name" value="P-loop containing nucleoside triphosphate hydrolases"/>
    <property type="match status" value="1"/>
</dbReference>
<evidence type="ECO:0000256" key="2">
    <source>
        <dbReference type="SAM" id="MobiDB-lite"/>
    </source>
</evidence>
<evidence type="ECO:0000259" key="4">
    <source>
        <dbReference type="Pfam" id="PF08450"/>
    </source>
</evidence>
<proteinExistence type="inferred from homology"/>
<feature type="domain" description="Sulfotransferase" evidence="3">
    <location>
        <begin position="15"/>
        <end position="185"/>
    </location>
</feature>
<dbReference type="InterPro" id="IPR000863">
    <property type="entry name" value="Sulfotransferase_dom"/>
</dbReference>
<dbReference type="Gene3D" id="2.120.10.30">
    <property type="entry name" value="TolB, C-terminal domain"/>
    <property type="match status" value="1"/>
</dbReference>